<dbReference type="Proteomes" id="UP000195570">
    <property type="component" value="Unassembled WGS sequence"/>
</dbReference>
<keyword evidence="5" id="KW-0498">Mitosis</keyword>
<dbReference type="InterPro" id="IPR036277">
    <property type="entry name" value="SMC_hinge_sf"/>
</dbReference>
<dbReference type="Pfam" id="PF02463">
    <property type="entry name" value="SMC_N"/>
    <property type="match status" value="1"/>
</dbReference>
<evidence type="ECO:0000256" key="11">
    <source>
        <dbReference type="PIRNR" id="PIRNR005719"/>
    </source>
</evidence>
<accession>A0A1G4II25</accession>
<keyword evidence="4" id="KW-0547">Nucleotide-binding</keyword>
<dbReference type="InterPro" id="IPR024704">
    <property type="entry name" value="SMC"/>
</dbReference>
<dbReference type="Gene3D" id="3.40.50.300">
    <property type="entry name" value="P-loop containing nucleotide triphosphate hydrolases"/>
    <property type="match status" value="2"/>
</dbReference>
<evidence type="ECO:0000256" key="6">
    <source>
        <dbReference type="ARBA" id="ARBA00022840"/>
    </source>
</evidence>
<keyword evidence="7 12" id="KW-0175">Coiled coil</keyword>
<dbReference type="GO" id="GO:0005634">
    <property type="term" value="C:nucleus"/>
    <property type="evidence" value="ECO:0007669"/>
    <property type="project" value="UniProtKB-SubCell"/>
</dbReference>
<comment type="subcellular location">
    <subcellularLocation>
        <location evidence="1 11">Nucleus</location>
    </subcellularLocation>
</comment>
<keyword evidence="9 11" id="KW-0539">Nucleus</keyword>
<feature type="coiled-coil region" evidence="12">
    <location>
        <begin position="404"/>
        <end position="431"/>
    </location>
</feature>
<evidence type="ECO:0000256" key="5">
    <source>
        <dbReference type="ARBA" id="ARBA00022776"/>
    </source>
</evidence>
<dbReference type="InterPro" id="IPR010935">
    <property type="entry name" value="SMC_hinge"/>
</dbReference>
<evidence type="ECO:0000256" key="9">
    <source>
        <dbReference type="ARBA" id="ARBA00023242"/>
    </source>
</evidence>
<evidence type="ECO:0000313" key="15">
    <source>
        <dbReference type="Proteomes" id="UP000195570"/>
    </source>
</evidence>
<feature type="coiled-coil region" evidence="12">
    <location>
        <begin position="691"/>
        <end position="810"/>
    </location>
</feature>
<dbReference type="InterPro" id="IPR027120">
    <property type="entry name" value="Smc2_ABC"/>
</dbReference>
<dbReference type="FunFam" id="3.30.70.1620:FF:000007">
    <property type="entry name" value="Structural maintenance of chromosomes protein"/>
    <property type="match status" value="1"/>
</dbReference>
<dbReference type="CDD" id="cd03273">
    <property type="entry name" value="ABC_SMC2_euk"/>
    <property type="match status" value="1"/>
</dbReference>
<dbReference type="PANTHER" id="PTHR43977">
    <property type="entry name" value="STRUCTURAL MAINTENANCE OF CHROMOSOMES PROTEIN 3"/>
    <property type="match status" value="1"/>
</dbReference>
<dbReference type="SUPFAM" id="SSF75553">
    <property type="entry name" value="Smc hinge domain"/>
    <property type="match status" value="1"/>
</dbReference>
<feature type="coiled-coil region" evidence="12">
    <location>
        <begin position="867"/>
        <end position="940"/>
    </location>
</feature>
<dbReference type="GeneID" id="92377638"/>
<comment type="caution">
    <text evidence="14">The sequence shown here is derived from an EMBL/GenBank/DDBJ whole genome shotgun (WGS) entry which is preliminary data.</text>
</comment>
<evidence type="ECO:0000313" key="14">
    <source>
        <dbReference type="EMBL" id="SCU72122.1"/>
    </source>
</evidence>
<sequence>MRVKSIVIDGFKSYAHRKVIDDLSPHFNAITGLNGSGKSNIFDAICFVMGITNLKRVRAEDPRELIFRAGTTGVHAARVTIEFINDDPRTAPPGYSCEEYPTITVGRQIKLGGKQQFFLNNTVSVQSKVKRFFESISLNVDNPHFMVLQGTVHKLIGMRSEDILSLIEEAVGTKAFDHRRRTAESLIRSKEKKMEEIDANLETQIGPMLRAMKADQEEYERYVQLSEGIEEMRKFRIAFEYEEHRKRRGELSTRRTSLLSDTAAAKEQLRSFPSVEDETTQRLMQLQSTLAAPAEAAMALHEEESTLKLQLAREEAQLERLDKVLKKLADASRKLEEEKQQQKSRAQQFEAYQEQREKLIRNIHEQKENIAKLKRSLQLNGSGVRAGASGMSLEEERADIERQVIKSSAEARRREERIRELEHQQKSVAEKSEARERTVIRLRNELRSAQDCLDSVTKRYINVKPLEEQARALQEEVARLKAEHWKANDAMLRESAQGGGSGGRGLDLEYDRRACAGIEQYIWGRVVELVSPQEEKYAIALTVGAQSQLMRVVVTSDIVAERIIRHGLRQRTAFLPLNTLTQPKSISDSQLEEAKRMANRMNGFVAVAKDLTVVKDEAHRVIADYVFGNFFICSTLELAQELAYGSAVRCKAVTLDGEVVEPKGLMTGGSKKHIRNVFADVLIYKKRKAPVEALRVTMEKREKELEGLHAQLREHRSLIQEHAKAEEAVSIATHKLQLVENEEEGLSKELQASLKEERQKYEALTTMLNDLQERRARLEKYANLDSDKVRKDLQEQLSAAQKRCAALVHEEESGSAEFERVEAEMTQTAADIEQKLVEVHEQIHQQTKARDEASKSFESTSKSLQEVVDKRCRAEEQRQNIEKEIEETQQELQQLVVKKASLEGFVKNAEVDVREISKSLEELQKLISEAERRNTWIEEKQHLFGPRDGPFYFEDRERTQETLAELREAEVNASTMSKRLNKKALILYEERKKEYDELVQQRSVLGEDRDAIQQCILGIEDKKWRALDRMVEVVSNVFSKLFSTCLPGAAAVLREERNEHGHLSGLQVKVLFNGKERESLSELSGGQRSLLALCLILAILRVRQAPMYILDEVDAALDPSHTQGIGNMLQKHFPSSQFLLVSLKDGMFSNADVLYQVSNTQGYSEITRIQSNRSR</sequence>
<comment type="similarity">
    <text evidence="2">Belongs to the SMC family. SMC2 subfamily.</text>
</comment>
<dbReference type="GO" id="GO:0005694">
    <property type="term" value="C:chromosome"/>
    <property type="evidence" value="ECO:0007669"/>
    <property type="project" value="InterPro"/>
</dbReference>
<evidence type="ECO:0000256" key="7">
    <source>
        <dbReference type="ARBA" id="ARBA00023054"/>
    </source>
</evidence>
<dbReference type="InterPro" id="IPR027417">
    <property type="entry name" value="P-loop_NTPase"/>
</dbReference>
<dbReference type="EMBL" id="CZPT02001799">
    <property type="protein sequence ID" value="SCU72122.1"/>
    <property type="molecule type" value="Genomic_DNA"/>
</dbReference>
<dbReference type="SUPFAM" id="SSF52540">
    <property type="entry name" value="P-loop containing nucleoside triphosphate hydrolases"/>
    <property type="match status" value="1"/>
</dbReference>
<proteinExistence type="inferred from homology"/>
<dbReference type="GO" id="GO:0051301">
    <property type="term" value="P:cell division"/>
    <property type="evidence" value="ECO:0007669"/>
    <property type="project" value="UniProtKB-KW"/>
</dbReference>
<feature type="coiled-coil region" evidence="12">
    <location>
        <begin position="463"/>
        <end position="490"/>
    </location>
</feature>
<evidence type="ECO:0000256" key="10">
    <source>
        <dbReference type="ARBA" id="ARBA00023306"/>
    </source>
</evidence>
<keyword evidence="3" id="KW-0132">Cell division</keyword>
<evidence type="ECO:0000256" key="8">
    <source>
        <dbReference type="ARBA" id="ARBA00023067"/>
    </source>
</evidence>
<dbReference type="GO" id="GO:0030261">
    <property type="term" value="P:chromosome condensation"/>
    <property type="evidence" value="ECO:0007669"/>
    <property type="project" value="UniProtKB-KW"/>
</dbReference>
<feature type="domain" description="SMC hinge" evidence="13">
    <location>
        <begin position="520"/>
        <end position="643"/>
    </location>
</feature>
<dbReference type="VEuPathDB" id="TriTrypDB:TEOVI_000369800"/>
<dbReference type="AlphaFoldDB" id="A0A1G4II25"/>
<reference evidence="14" key="1">
    <citation type="submission" date="2016-09" db="EMBL/GenBank/DDBJ databases">
        <authorList>
            <person name="Hebert L."/>
            <person name="Moumen B."/>
        </authorList>
    </citation>
    <scope>NUCLEOTIDE SEQUENCE [LARGE SCALE GENOMIC DNA]</scope>
    <source>
        <strain evidence="14">OVI</strain>
    </source>
</reference>
<organism evidence="14 15">
    <name type="scientific">Trypanosoma equiperdum</name>
    <dbReference type="NCBI Taxonomy" id="5694"/>
    <lineage>
        <taxon>Eukaryota</taxon>
        <taxon>Discoba</taxon>
        <taxon>Euglenozoa</taxon>
        <taxon>Kinetoplastea</taxon>
        <taxon>Metakinetoplastina</taxon>
        <taxon>Trypanosomatida</taxon>
        <taxon>Trypanosomatidae</taxon>
        <taxon>Trypanosoma</taxon>
    </lineage>
</organism>
<dbReference type="InterPro" id="IPR003395">
    <property type="entry name" value="RecF/RecN/SMC_N"/>
</dbReference>
<name>A0A1G4II25_TRYEQ</name>
<dbReference type="RefSeq" id="XP_067082667.1">
    <property type="nucleotide sequence ID" value="XM_067226566.1"/>
</dbReference>
<dbReference type="GO" id="GO:0005524">
    <property type="term" value="F:ATP binding"/>
    <property type="evidence" value="ECO:0007669"/>
    <property type="project" value="UniProtKB-KW"/>
</dbReference>
<evidence type="ECO:0000259" key="13">
    <source>
        <dbReference type="SMART" id="SM00968"/>
    </source>
</evidence>
<evidence type="ECO:0000256" key="12">
    <source>
        <dbReference type="SAM" id="Coils"/>
    </source>
</evidence>
<gene>
    <name evidence="14" type="ORF">TEOVI_000369800</name>
</gene>
<protein>
    <recommendedName>
        <fullName evidence="11">Structural maintenance of chromosomes protein</fullName>
    </recommendedName>
</protein>
<dbReference type="Gene3D" id="1.20.1060.20">
    <property type="match status" value="1"/>
</dbReference>
<keyword evidence="8" id="KW-0226">DNA condensation</keyword>
<evidence type="ECO:0000256" key="4">
    <source>
        <dbReference type="ARBA" id="ARBA00022741"/>
    </source>
</evidence>
<dbReference type="GO" id="GO:0016887">
    <property type="term" value="F:ATP hydrolysis activity"/>
    <property type="evidence" value="ECO:0007669"/>
    <property type="project" value="InterPro"/>
</dbReference>
<keyword evidence="15" id="KW-1185">Reference proteome</keyword>
<dbReference type="PIRSF" id="PIRSF005719">
    <property type="entry name" value="SMC"/>
    <property type="match status" value="1"/>
</dbReference>
<keyword evidence="10" id="KW-0131">Cell cycle</keyword>
<dbReference type="Gene3D" id="3.30.70.1620">
    <property type="match status" value="1"/>
</dbReference>
<dbReference type="FunFam" id="3.40.50.300:FF:001880">
    <property type="entry name" value="Structural maintenance of chromosomes protein"/>
    <property type="match status" value="1"/>
</dbReference>
<evidence type="ECO:0000256" key="2">
    <source>
        <dbReference type="ARBA" id="ARBA00005231"/>
    </source>
</evidence>
<evidence type="ECO:0000256" key="1">
    <source>
        <dbReference type="ARBA" id="ARBA00004123"/>
    </source>
</evidence>
<evidence type="ECO:0000256" key="3">
    <source>
        <dbReference type="ARBA" id="ARBA00022618"/>
    </source>
</evidence>
<dbReference type="SMART" id="SM00968">
    <property type="entry name" value="SMC_hinge"/>
    <property type="match status" value="1"/>
</dbReference>
<feature type="coiled-coil region" evidence="12">
    <location>
        <begin position="304"/>
        <end position="376"/>
    </location>
</feature>
<keyword evidence="6" id="KW-0067">ATP-binding</keyword>
<dbReference type="Pfam" id="PF06470">
    <property type="entry name" value="SMC_hinge"/>
    <property type="match status" value="1"/>
</dbReference>